<dbReference type="Gene3D" id="3.40.190.10">
    <property type="entry name" value="Periplasmic binding protein-like II"/>
    <property type="match status" value="2"/>
</dbReference>
<dbReference type="PANTHER" id="PTHR30024">
    <property type="entry name" value="ALIPHATIC SULFONATES-BINDING PROTEIN-RELATED"/>
    <property type="match status" value="1"/>
</dbReference>
<dbReference type="RefSeq" id="WP_012662474.1">
    <property type="nucleotide sequence ID" value="NC_012108.1"/>
</dbReference>
<keyword evidence="3" id="KW-0732">Signal</keyword>
<dbReference type="AlphaFoldDB" id="C0QEA6"/>
<name>C0QEA6_DESAH</name>
<comment type="similarity">
    <text evidence="2">Belongs to the bacterial solute-binding protein SsuA/TauA family.</text>
</comment>
<dbReference type="GO" id="GO:0042597">
    <property type="term" value="C:periplasmic space"/>
    <property type="evidence" value="ECO:0007669"/>
    <property type="project" value="UniProtKB-SubCell"/>
</dbReference>
<proteinExistence type="inferred from homology"/>
<dbReference type="SUPFAM" id="SSF53850">
    <property type="entry name" value="Periplasmic binding protein-like II"/>
    <property type="match status" value="1"/>
</dbReference>
<protein>
    <submittedName>
        <fullName evidence="5">ABC-type transporter, periplamsic substrate binding protein</fullName>
    </submittedName>
</protein>
<dbReference type="Proteomes" id="UP000000442">
    <property type="component" value="Chromosome"/>
</dbReference>
<evidence type="ECO:0000313" key="5">
    <source>
        <dbReference type="EMBL" id="ACN13223.1"/>
    </source>
</evidence>
<evidence type="ECO:0000313" key="6">
    <source>
        <dbReference type="Proteomes" id="UP000000442"/>
    </source>
</evidence>
<comment type="subcellular location">
    <subcellularLocation>
        <location evidence="1">Periplasm</location>
    </subcellularLocation>
</comment>
<reference evidence="5 6" key="1">
    <citation type="journal article" date="2009" name="Environ. Microbiol.">
        <title>Genome sequence of Desulfobacterium autotrophicum HRM2, a marine sulfate reducer oxidizing organic carbon completely to carbon dioxide.</title>
        <authorList>
            <person name="Strittmatter A.W."/>
            <person name="Liesegang H."/>
            <person name="Rabus R."/>
            <person name="Decker I."/>
            <person name="Amann J."/>
            <person name="Andres S."/>
            <person name="Henne A."/>
            <person name="Fricke W.F."/>
            <person name="Martinez-Arias R."/>
            <person name="Bartels D."/>
            <person name="Goesmann A."/>
            <person name="Krause L."/>
            <person name="Puehler A."/>
            <person name="Klenk H.P."/>
            <person name="Richter M."/>
            <person name="Schuler M."/>
            <person name="Gloeckner F.O."/>
            <person name="Meyerdierks A."/>
            <person name="Gottschalk G."/>
            <person name="Amann R."/>
        </authorList>
    </citation>
    <scope>NUCLEOTIDE SEQUENCE [LARGE SCALE GENOMIC DNA]</scope>
    <source>
        <strain evidence="6">ATCC 43914 / DSM 3382 / HRM2</strain>
    </source>
</reference>
<organism evidence="5 6">
    <name type="scientific">Desulforapulum autotrophicum (strain ATCC 43914 / DSM 3382 / VKM B-1955 / HRM2)</name>
    <name type="common">Desulfobacterium autotrophicum</name>
    <dbReference type="NCBI Taxonomy" id="177437"/>
    <lineage>
        <taxon>Bacteria</taxon>
        <taxon>Pseudomonadati</taxon>
        <taxon>Thermodesulfobacteriota</taxon>
        <taxon>Desulfobacteria</taxon>
        <taxon>Desulfobacterales</taxon>
        <taxon>Desulfobacteraceae</taxon>
        <taxon>Desulforapulum</taxon>
    </lineage>
</organism>
<dbReference type="EMBL" id="CP001087">
    <property type="protein sequence ID" value="ACN13223.1"/>
    <property type="molecule type" value="Genomic_DNA"/>
</dbReference>
<evidence type="ECO:0000256" key="1">
    <source>
        <dbReference type="ARBA" id="ARBA00004418"/>
    </source>
</evidence>
<sequence>MGEINRESARTETIPEANHGEKKRICLVCVLVVLFSLSAGLLCAETLRMGILPVIDTLPLQVGVAEGYFKAENLNVKLVSFSSAMERNTAMQSGQLDGFFGDIPATLLMIRNNIPVRFLTISYATDRKQRMFGLMLSPELPMVREKGKITVAISKASIIEYLLDILKQAPETDMMQLEPVEIKRMPLRVQMLLTGKIDAALLPEPMASLAQSRGARPVVTDQALDIPLTVLNLHGAKGHLSEPFVRAYTRSVDAINRAPEKYRALMIKTCRIPKDLVDNFPMYQYPDPRIPTQTEVQQVQDWMIKKGLLNESIPYDRLIP</sequence>
<gene>
    <name evidence="5" type="ordered locus">HRM2_01000</name>
</gene>
<keyword evidence="4" id="KW-0472">Membrane</keyword>
<dbReference type="HOGENOM" id="CLU_028871_5_2_7"/>
<evidence type="ECO:0000256" key="4">
    <source>
        <dbReference type="SAM" id="Phobius"/>
    </source>
</evidence>
<accession>C0QEA6</accession>
<dbReference type="STRING" id="177437.HRM2_01000"/>
<evidence type="ECO:0000256" key="3">
    <source>
        <dbReference type="ARBA" id="ARBA00022729"/>
    </source>
</evidence>
<dbReference type="PANTHER" id="PTHR30024:SF47">
    <property type="entry name" value="TAURINE-BINDING PERIPLASMIC PROTEIN"/>
    <property type="match status" value="1"/>
</dbReference>
<evidence type="ECO:0000256" key="2">
    <source>
        <dbReference type="ARBA" id="ARBA00010742"/>
    </source>
</evidence>
<dbReference type="KEGG" id="dat:HRM2_01000"/>
<keyword evidence="6" id="KW-1185">Reference proteome</keyword>
<dbReference type="OrthoDB" id="9815602at2"/>
<feature type="transmembrane region" description="Helical" evidence="4">
    <location>
        <begin position="25"/>
        <end position="42"/>
    </location>
</feature>
<dbReference type="eggNOG" id="COG0715">
    <property type="taxonomic scope" value="Bacteria"/>
</dbReference>
<keyword evidence="4" id="KW-0812">Transmembrane</keyword>
<keyword evidence="4" id="KW-1133">Transmembrane helix</keyword>